<evidence type="ECO:0008006" key="4">
    <source>
        <dbReference type="Google" id="ProtNLM"/>
    </source>
</evidence>
<comment type="caution">
    <text evidence="2">The sequence shown here is derived from an EMBL/GenBank/DDBJ whole genome shotgun (WGS) entry which is preliminary data.</text>
</comment>
<protein>
    <recommendedName>
        <fullName evidence="4">DUF3551 domain-containing protein</fullName>
    </recommendedName>
</protein>
<keyword evidence="1" id="KW-0732">Signal</keyword>
<evidence type="ECO:0000313" key="2">
    <source>
        <dbReference type="EMBL" id="MBZ6076043.1"/>
    </source>
</evidence>
<dbReference type="EMBL" id="JAIRBM010000004">
    <property type="protein sequence ID" value="MBZ6076043.1"/>
    <property type="molecule type" value="Genomic_DNA"/>
</dbReference>
<reference evidence="2 3" key="1">
    <citation type="submission" date="2021-09" db="EMBL/GenBank/DDBJ databases">
        <title>The complete genome sequence of a new microorganism.</title>
        <authorList>
            <person name="Zi Z."/>
        </authorList>
    </citation>
    <scope>NUCLEOTIDE SEQUENCE [LARGE SCALE GENOMIC DNA]</scope>
    <source>
        <strain evidence="2 3">WGZ8</strain>
    </source>
</reference>
<feature type="signal peptide" evidence="1">
    <location>
        <begin position="1"/>
        <end position="24"/>
    </location>
</feature>
<organism evidence="2 3">
    <name type="scientific">Microvirga puerhi</name>
    <dbReference type="NCBI Taxonomy" id="2876078"/>
    <lineage>
        <taxon>Bacteria</taxon>
        <taxon>Pseudomonadati</taxon>
        <taxon>Pseudomonadota</taxon>
        <taxon>Alphaproteobacteria</taxon>
        <taxon>Hyphomicrobiales</taxon>
        <taxon>Methylobacteriaceae</taxon>
        <taxon>Microvirga</taxon>
    </lineage>
</organism>
<keyword evidence="3" id="KW-1185">Reference proteome</keyword>
<dbReference type="Proteomes" id="UP000704176">
    <property type="component" value="Unassembled WGS sequence"/>
</dbReference>
<dbReference type="RefSeq" id="WP_224312358.1">
    <property type="nucleotide sequence ID" value="NZ_JAIRBM010000004.1"/>
</dbReference>
<proteinExistence type="predicted"/>
<evidence type="ECO:0000256" key="1">
    <source>
        <dbReference type="SAM" id="SignalP"/>
    </source>
</evidence>
<name>A0ABS7VM72_9HYPH</name>
<evidence type="ECO:0000313" key="3">
    <source>
        <dbReference type="Proteomes" id="UP000704176"/>
    </source>
</evidence>
<gene>
    <name evidence="2" type="ORF">K9B37_07040</name>
</gene>
<sequence length="103" mass="11477">MLNRVALVSLTFAGALIAAGPAGAQPYGYPDDGGYYYGPGPRYAPPRYRDMDEYPPPRPVRRGPWDCNASRCINVATGELWESTCNYRGCFPLRPARQRGYGW</sequence>
<accession>A0ABS7VM72</accession>
<feature type="chain" id="PRO_5046504736" description="DUF3551 domain-containing protein" evidence="1">
    <location>
        <begin position="25"/>
        <end position="103"/>
    </location>
</feature>